<accession>A0A6A6TIQ2</accession>
<evidence type="ECO:0000313" key="1">
    <source>
        <dbReference type="EMBL" id="KAF2658798.1"/>
    </source>
</evidence>
<name>A0A6A6TIQ2_9PLEO</name>
<protein>
    <submittedName>
        <fullName evidence="1">Uncharacterized protein</fullName>
    </submittedName>
</protein>
<organism evidence="1 2">
    <name type="scientific">Lophiostoma macrostomum CBS 122681</name>
    <dbReference type="NCBI Taxonomy" id="1314788"/>
    <lineage>
        <taxon>Eukaryota</taxon>
        <taxon>Fungi</taxon>
        <taxon>Dikarya</taxon>
        <taxon>Ascomycota</taxon>
        <taxon>Pezizomycotina</taxon>
        <taxon>Dothideomycetes</taxon>
        <taxon>Pleosporomycetidae</taxon>
        <taxon>Pleosporales</taxon>
        <taxon>Lophiostomataceae</taxon>
        <taxon>Lophiostoma</taxon>
    </lineage>
</organism>
<gene>
    <name evidence="1" type="ORF">K491DRAFT_713274</name>
</gene>
<dbReference type="EMBL" id="MU004312">
    <property type="protein sequence ID" value="KAF2658798.1"/>
    <property type="molecule type" value="Genomic_DNA"/>
</dbReference>
<sequence length="155" mass="16439">MSPRGSSTRFRRNVDFRAPGACAAAVGFEDLHAAAQEAANGGLAHGEAAAEEASFGGANGGRKALGLWPAMWEMGCIGEDADSESSDWRQVARLEHHRTVLALFLCSQGTVLERATAEVTKAQAAASQRSDQTRQWPFNASCARCESKEDAVQGT</sequence>
<dbReference type="Proteomes" id="UP000799324">
    <property type="component" value="Unassembled WGS sequence"/>
</dbReference>
<proteinExistence type="predicted"/>
<evidence type="ECO:0000313" key="2">
    <source>
        <dbReference type="Proteomes" id="UP000799324"/>
    </source>
</evidence>
<dbReference type="AlphaFoldDB" id="A0A6A6TIQ2"/>
<keyword evidence="2" id="KW-1185">Reference proteome</keyword>
<reference evidence="1" key="1">
    <citation type="journal article" date="2020" name="Stud. Mycol.">
        <title>101 Dothideomycetes genomes: a test case for predicting lifestyles and emergence of pathogens.</title>
        <authorList>
            <person name="Haridas S."/>
            <person name="Albert R."/>
            <person name="Binder M."/>
            <person name="Bloem J."/>
            <person name="Labutti K."/>
            <person name="Salamov A."/>
            <person name="Andreopoulos B."/>
            <person name="Baker S."/>
            <person name="Barry K."/>
            <person name="Bills G."/>
            <person name="Bluhm B."/>
            <person name="Cannon C."/>
            <person name="Castanera R."/>
            <person name="Culley D."/>
            <person name="Daum C."/>
            <person name="Ezra D."/>
            <person name="Gonzalez J."/>
            <person name="Henrissat B."/>
            <person name="Kuo A."/>
            <person name="Liang C."/>
            <person name="Lipzen A."/>
            <person name="Lutzoni F."/>
            <person name="Magnuson J."/>
            <person name="Mondo S."/>
            <person name="Nolan M."/>
            <person name="Ohm R."/>
            <person name="Pangilinan J."/>
            <person name="Park H.-J."/>
            <person name="Ramirez L."/>
            <person name="Alfaro M."/>
            <person name="Sun H."/>
            <person name="Tritt A."/>
            <person name="Yoshinaga Y."/>
            <person name="Zwiers L.-H."/>
            <person name="Turgeon B."/>
            <person name="Goodwin S."/>
            <person name="Spatafora J."/>
            <person name="Crous P."/>
            <person name="Grigoriev I."/>
        </authorList>
    </citation>
    <scope>NUCLEOTIDE SEQUENCE</scope>
    <source>
        <strain evidence="1">CBS 122681</strain>
    </source>
</reference>